<dbReference type="OrthoDB" id="9983560at2759"/>
<name>A0A9W9Y692_9EURO</name>
<dbReference type="Proteomes" id="UP001149954">
    <property type="component" value="Unassembled WGS sequence"/>
</dbReference>
<sequence length="130" mass="14024">MARLSSGCELCLGLSLELIINAFGRLDGCFVGIYSFCGLILFIGHVNTWYGNLDLANEAAEYSKSRMFGKAALTRRTVLRNMICVIAGNSEEFTANTVELVNHSSAQTIKDNITYIKGGAVRALGPLLGT</sequence>
<reference evidence="1" key="1">
    <citation type="submission" date="2022-12" db="EMBL/GenBank/DDBJ databases">
        <authorList>
            <person name="Petersen C."/>
        </authorList>
    </citation>
    <scope>NUCLEOTIDE SEQUENCE</scope>
    <source>
        <strain evidence="1">IBT 29495</strain>
    </source>
</reference>
<organism evidence="1 2">
    <name type="scientific">Penicillium fimorum</name>
    <dbReference type="NCBI Taxonomy" id="1882269"/>
    <lineage>
        <taxon>Eukaryota</taxon>
        <taxon>Fungi</taxon>
        <taxon>Dikarya</taxon>
        <taxon>Ascomycota</taxon>
        <taxon>Pezizomycotina</taxon>
        <taxon>Eurotiomycetes</taxon>
        <taxon>Eurotiomycetidae</taxon>
        <taxon>Eurotiales</taxon>
        <taxon>Aspergillaceae</taxon>
        <taxon>Penicillium</taxon>
    </lineage>
</organism>
<evidence type="ECO:0000313" key="2">
    <source>
        <dbReference type="Proteomes" id="UP001149954"/>
    </source>
</evidence>
<reference evidence="1" key="2">
    <citation type="journal article" date="2023" name="IMA Fungus">
        <title>Comparative genomic study of the Penicillium genus elucidates a diverse pangenome and 15 lateral gene transfer events.</title>
        <authorList>
            <person name="Petersen C."/>
            <person name="Sorensen T."/>
            <person name="Nielsen M.R."/>
            <person name="Sondergaard T.E."/>
            <person name="Sorensen J.L."/>
            <person name="Fitzpatrick D.A."/>
            <person name="Frisvad J.C."/>
            <person name="Nielsen K.L."/>
        </authorList>
    </citation>
    <scope>NUCLEOTIDE SEQUENCE</scope>
    <source>
        <strain evidence="1">IBT 29495</strain>
    </source>
</reference>
<protein>
    <submittedName>
        <fullName evidence="1">Uncharacterized protein</fullName>
    </submittedName>
</protein>
<proteinExistence type="predicted"/>
<dbReference type="AlphaFoldDB" id="A0A9W9Y692"/>
<keyword evidence="2" id="KW-1185">Reference proteome</keyword>
<comment type="caution">
    <text evidence="1">The sequence shown here is derived from an EMBL/GenBank/DDBJ whole genome shotgun (WGS) entry which is preliminary data.</text>
</comment>
<accession>A0A9W9Y692</accession>
<evidence type="ECO:0000313" key="1">
    <source>
        <dbReference type="EMBL" id="KAJ5521010.1"/>
    </source>
</evidence>
<dbReference type="EMBL" id="JAPWDS010000001">
    <property type="protein sequence ID" value="KAJ5521010.1"/>
    <property type="molecule type" value="Genomic_DNA"/>
</dbReference>
<gene>
    <name evidence="1" type="ORF">N7463_001463</name>
</gene>